<evidence type="ECO:0000256" key="3">
    <source>
        <dbReference type="ARBA" id="ARBA00020019"/>
    </source>
</evidence>
<evidence type="ECO:0000256" key="2">
    <source>
        <dbReference type="ARBA" id="ARBA00005417"/>
    </source>
</evidence>
<dbReference type="PANTHER" id="PTHR24220:SF470">
    <property type="entry name" value="CELL DIVISION ATP-BINDING PROTEIN FTSE"/>
    <property type="match status" value="1"/>
</dbReference>
<dbReference type="OrthoDB" id="9802264at2"/>
<keyword evidence="7" id="KW-0132">Cell division</keyword>
<proteinExistence type="inferred from homology"/>
<evidence type="ECO:0000256" key="5">
    <source>
        <dbReference type="ARBA" id="ARBA00022840"/>
    </source>
</evidence>
<keyword evidence="8" id="KW-1185">Reference proteome</keyword>
<dbReference type="PROSITE" id="PS50893">
    <property type="entry name" value="ABC_TRANSPORTER_2"/>
    <property type="match status" value="1"/>
</dbReference>
<gene>
    <name evidence="7" type="ORF">SAMN06265379_101574</name>
</gene>
<dbReference type="GO" id="GO:0022857">
    <property type="term" value="F:transmembrane transporter activity"/>
    <property type="evidence" value="ECO:0007669"/>
    <property type="project" value="TreeGrafter"/>
</dbReference>
<dbReference type="GO" id="GO:0051301">
    <property type="term" value="P:cell division"/>
    <property type="evidence" value="ECO:0007669"/>
    <property type="project" value="UniProtKB-KW"/>
</dbReference>
<dbReference type="AlphaFoldDB" id="A0A521B107"/>
<comment type="similarity">
    <text evidence="2">Belongs to the ABC transporter superfamily.</text>
</comment>
<dbReference type="GO" id="GO:0005524">
    <property type="term" value="F:ATP binding"/>
    <property type="evidence" value="ECO:0007669"/>
    <property type="project" value="UniProtKB-KW"/>
</dbReference>
<dbReference type="SUPFAM" id="SSF52540">
    <property type="entry name" value="P-loop containing nucleoside triphosphate hydrolases"/>
    <property type="match status" value="1"/>
</dbReference>
<dbReference type="Pfam" id="PF00005">
    <property type="entry name" value="ABC_tran"/>
    <property type="match status" value="1"/>
</dbReference>
<dbReference type="InterPro" id="IPR027417">
    <property type="entry name" value="P-loop_NTPase"/>
</dbReference>
<accession>A0A521B107</accession>
<feature type="domain" description="ABC transporter" evidence="6">
    <location>
        <begin position="17"/>
        <end position="238"/>
    </location>
</feature>
<protein>
    <recommendedName>
        <fullName evidence="3">Cell division ATP-binding protein FtsE</fullName>
    </recommendedName>
</protein>
<evidence type="ECO:0000256" key="1">
    <source>
        <dbReference type="ARBA" id="ARBA00002579"/>
    </source>
</evidence>
<dbReference type="RefSeq" id="WP_142531929.1">
    <property type="nucleotide sequence ID" value="NZ_FXTB01000001.1"/>
</dbReference>
<dbReference type="EMBL" id="FXTB01000001">
    <property type="protein sequence ID" value="SMO40757.1"/>
    <property type="molecule type" value="Genomic_DNA"/>
</dbReference>
<dbReference type="SMART" id="SM00382">
    <property type="entry name" value="AAA"/>
    <property type="match status" value="1"/>
</dbReference>
<keyword evidence="5 7" id="KW-0067">ATP-binding</keyword>
<keyword evidence="4" id="KW-0547">Nucleotide-binding</keyword>
<reference evidence="7 8" key="1">
    <citation type="submission" date="2017-05" db="EMBL/GenBank/DDBJ databases">
        <authorList>
            <person name="Varghese N."/>
            <person name="Submissions S."/>
        </authorList>
    </citation>
    <scope>NUCLEOTIDE SEQUENCE [LARGE SCALE GENOMIC DNA]</scope>
    <source>
        <strain evidence="7 8">DSM 27040</strain>
    </source>
</reference>
<dbReference type="PROSITE" id="PS00211">
    <property type="entry name" value="ABC_TRANSPORTER_1"/>
    <property type="match status" value="1"/>
</dbReference>
<dbReference type="GO" id="GO:0016887">
    <property type="term" value="F:ATP hydrolysis activity"/>
    <property type="evidence" value="ECO:0007669"/>
    <property type="project" value="InterPro"/>
</dbReference>
<evidence type="ECO:0000313" key="7">
    <source>
        <dbReference type="EMBL" id="SMO40757.1"/>
    </source>
</evidence>
<evidence type="ECO:0000259" key="6">
    <source>
        <dbReference type="PROSITE" id="PS50893"/>
    </source>
</evidence>
<comment type="function">
    <text evidence="1">Part of the ABC transporter FtsEX involved in cellular division. Important for assembly or stability of the septal ring.</text>
</comment>
<dbReference type="InterPro" id="IPR003593">
    <property type="entry name" value="AAA+_ATPase"/>
</dbReference>
<dbReference type="Gene3D" id="3.40.50.300">
    <property type="entry name" value="P-loop containing nucleotide triphosphate hydrolases"/>
    <property type="match status" value="1"/>
</dbReference>
<dbReference type="Proteomes" id="UP000319040">
    <property type="component" value="Unassembled WGS sequence"/>
</dbReference>
<dbReference type="InterPro" id="IPR015854">
    <property type="entry name" value="ABC_transpr_LolD-like"/>
</dbReference>
<evidence type="ECO:0000256" key="4">
    <source>
        <dbReference type="ARBA" id="ARBA00022741"/>
    </source>
</evidence>
<dbReference type="FunFam" id="3.40.50.300:FF:000056">
    <property type="entry name" value="Cell division ATP-binding protein FtsE"/>
    <property type="match status" value="1"/>
</dbReference>
<keyword evidence="7" id="KW-0131">Cell cycle</keyword>
<organism evidence="7 8">
    <name type="scientific">Saccharicrinis carchari</name>
    <dbReference type="NCBI Taxonomy" id="1168039"/>
    <lineage>
        <taxon>Bacteria</taxon>
        <taxon>Pseudomonadati</taxon>
        <taxon>Bacteroidota</taxon>
        <taxon>Bacteroidia</taxon>
        <taxon>Marinilabiliales</taxon>
        <taxon>Marinilabiliaceae</taxon>
        <taxon>Saccharicrinis</taxon>
    </lineage>
</organism>
<evidence type="ECO:0000313" key="8">
    <source>
        <dbReference type="Proteomes" id="UP000319040"/>
    </source>
</evidence>
<sequence>MSKNKAVETENIQNNVVELKNAVIRHQENIVLKDVNVEVAKGEFIYLIGKVGSGKSSLLKALYGEVNVTEGYVFAVGYDLGKIKSKQIPFLRRKMGIIFQDFQLLSDRSVYENLSFVLKATGWKNKKAMDARIREVLTQVDMVHKGYKMPHQLSGGEQQRIGIARALLNEPELILADEPTGNLDPETTNDLMQLLLKISESGKTVIMATHNYGMVDKYKGRILKCEDARLKEESSVEV</sequence>
<dbReference type="InterPro" id="IPR003439">
    <property type="entry name" value="ABC_transporter-like_ATP-bd"/>
</dbReference>
<name>A0A521B107_SACCC</name>
<dbReference type="PANTHER" id="PTHR24220">
    <property type="entry name" value="IMPORT ATP-BINDING PROTEIN"/>
    <property type="match status" value="1"/>
</dbReference>
<dbReference type="GO" id="GO:0005886">
    <property type="term" value="C:plasma membrane"/>
    <property type="evidence" value="ECO:0007669"/>
    <property type="project" value="TreeGrafter"/>
</dbReference>
<dbReference type="InterPro" id="IPR017871">
    <property type="entry name" value="ABC_transporter-like_CS"/>
</dbReference>